<dbReference type="GO" id="GO:0005737">
    <property type="term" value="C:cytoplasm"/>
    <property type="evidence" value="ECO:0007669"/>
    <property type="project" value="UniProtKB-SubCell"/>
</dbReference>
<reference evidence="3" key="1">
    <citation type="journal article" date="2019" name="Gigascience">
        <title>De novo genome assembly of the endangered Acer yangbiense, a plant species with extremely small populations endemic to Yunnan Province, China.</title>
        <authorList>
            <person name="Yang J."/>
            <person name="Wariss H.M."/>
            <person name="Tao L."/>
            <person name="Zhang R."/>
            <person name="Yun Q."/>
            <person name="Hollingsworth P."/>
            <person name="Dao Z."/>
            <person name="Luo G."/>
            <person name="Guo H."/>
            <person name="Ma Y."/>
            <person name="Sun W."/>
        </authorList>
    </citation>
    <scope>NUCLEOTIDE SEQUENCE [LARGE SCALE GENOMIC DNA]</scope>
    <source>
        <strain evidence="3">cv. Malutang</strain>
    </source>
</reference>
<dbReference type="GO" id="GO:0016787">
    <property type="term" value="F:hydrolase activity"/>
    <property type="evidence" value="ECO:0007669"/>
    <property type="project" value="UniProtKB-KW"/>
</dbReference>
<dbReference type="Pfam" id="PF26217">
    <property type="entry name" value="GDPGP1_N"/>
    <property type="match status" value="1"/>
</dbReference>
<dbReference type="Proteomes" id="UP000323000">
    <property type="component" value="Chromosome 13"/>
</dbReference>
<dbReference type="GO" id="GO:0005085">
    <property type="term" value="F:guanyl-nucleotide exchange factor activity"/>
    <property type="evidence" value="ECO:0007669"/>
    <property type="project" value="UniProtKB-KW"/>
</dbReference>
<name>A0A5C7GUB7_9ROSI</name>
<evidence type="ECO:0000313" key="3">
    <source>
        <dbReference type="Proteomes" id="UP000323000"/>
    </source>
</evidence>
<protein>
    <recommendedName>
        <fullName evidence="1">GDPGP1-like N-terminal domain-containing protein</fullName>
    </recommendedName>
</protein>
<dbReference type="AlphaFoldDB" id="A0A5C7GUB7"/>
<dbReference type="InterPro" id="IPR026506">
    <property type="entry name" value="GDPGP"/>
</dbReference>
<dbReference type="PANTHER" id="PTHR20884">
    <property type="entry name" value="GDP-D-GLUCOSE PHOSPHORYLASE 1"/>
    <property type="match status" value="1"/>
</dbReference>
<keyword evidence="3" id="KW-1185">Reference proteome</keyword>
<gene>
    <name evidence="2" type="ORF">EZV62_027429</name>
</gene>
<evidence type="ECO:0000259" key="1">
    <source>
        <dbReference type="Pfam" id="PF26217"/>
    </source>
</evidence>
<dbReference type="GO" id="GO:0080048">
    <property type="term" value="F:GDP-D-glucose phosphorylase activity"/>
    <property type="evidence" value="ECO:0007669"/>
    <property type="project" value="InterPro"/>
</dbReference>
<proteinExistence type="predicted"/>
<dbReference type="PANTHER" id="PTHR20884:SF9">
    <property type="entry name" value="OS12G0612100 PROTEIN"/>
    <property type="match status" value="1"/>
</dbReference>
<accession>A0A5C7GUB7</accession>
<evidence type="ECO:0000313" key="2">
    <source>
        <dbReference type="EMBL" id="TXG48135.1"/>
    </source>
</evidence>
<dbReference type="OrthoDB" id="1793321at2759"/>
<organism evidence="2 3">
    <name type="scientific">Acer yangbiense</name>
    <dbReference type="NCBI Taxonomy" id="1000413"/>
    <lineage>
        <taxon>Eukaryota</taxon>
        <taxon>Viridiplantae</taxon>
        <taxon>Streptophyta</taxon>
        <taxon>Embryophyta</taxon>
        <taxon>Tracheophyta</taxon>
        <taxon>Spermatophyta</taxon>
        <taxon>Magnoliopsida</taxon>
        <taxon>eudicotyledons</taxon>
        <taxon>Gunneridae</taxon>
        <taxon>Pentapetalae</taxon>
        <taxon>rosids</taxon>
        <taxon>malvids</taxon>
        <taxon>Sapindales</taxon>
        <taxon>Sapindaceae</taxon>
        <taxon>Hippocastanoideae</taxon>
        <taxon>Acereae</taxon>
        <taxon>Acer</taxon>
    </lineage>
</organism>
<comment type="caution">
    <text evidence="2">The sequence shown here is derived from an EMBL/GenBank/DDBJ whole genome shotgun (WGS) entry which is preliminary data.</text>
</comment>
<dbReference type="GO" id="GO:0000166">
    <property type="term" value="F:nucleotide binding"/>
    <property type="evidence" value="ECO:0007669"/>
    <property type="project" value="UniProtKB-KW"/>
</dbReference>
<dbReference type="GO" id="GO:0006006">
    <property type="term" value="P:glucose metabolic process"/>
    <property type="evidence" value="ECO:0007669"/>
    <property type="project" value="TreeGrafter"/>
</dbReference>
<dbReference type="EMBL" id="VAHF01000013">
    <property type="protein sequence ID" value="TXG48135.1"/>
    <property type="molecule type" value="Genomic_DNA"/>
</dbReference>
<feature type="domain" description="GDPGP1-like N-terminal" evidence="1">
    <location>
        <begin position="77"/>
        <end position="149"/>
    </location>
</feature>
<dbReference type="InterPro" id="IPR058866">
    <property type="entry name" value="GDPGP1_N"/>
</dbReference>
<sequence length="150" mass="17666">MELLLKSLSVYNILVISSDMQIRADCFRFPDSFGIRIATLPHLERNYNFAFIETVQILISFSLDMNTESKNLDREGEQMWKDHFRYDLTTSEIKVISGRVKFLTQLNEGWNMDYLSKAEDNKACQQIDPFIFYCKNHDEELLFRVASCEN</sequence>